<evidence type="ECO:0000256" key="8">
    <source>
        <dbReference type="ARBA" id="ARBA00022842"/>
    </source>
</evidence>
<comment type="similarity">
    <text evidence="2">Belongs to the cation transport ATPase (P-type) (TC 3.A.3) family. Type IV subfamily.</text>
</comment>
<feature type="compositionally biased region" description="Polar residues" evidence="17">
    <location>
        <begin position="172"/>
        <end position="181"/>
    </location>
</feature>
<evidence type="ECO:0000313" key="21">
    <source>
        <dbReference type="EMBL" id="PKY02684.1"/>
    </source>
</evidence>
<evidence type="ECO:0000256" key="7">
    <source>
        <dbReference type="ARBA" id="ARBA00022840"/>
    </source>
</evidence>
<dbReference type="GO" id="GO:0005524">
    <property type="term" value="F:ATP binding"/>
    <property type="evidence" value="ECO:0007669"/>
    <property type="project" value="UniProtKB-KW"/>
</dbReference>
<feature type="binding site" evidence="15">
    <location>
        <position position="929"/>
    </location>
    <ligand>
        <name>ATP</name>
        <dbReference type="ChEBI" id="CHEBI:30616"/>
    </ligand>
</feature>
<dbReference type="GO" id="GO:0016887">
    <property type="term" value="F:ATP hydrolysis activity"/>
    <property type="evidence" value="ECO:0007669"/>
    <property type="project" value="InterPro"/>
</dbReference>
<dbReference type="SUPFAM" id="SSF81660">
    <property type="entry name" value="Metal cation-transporting ATPase, ATP-binding domain N"/>
    <property type="match status" value="1"/>
</dbReference>
<comment type="subcellular location">
    <subcellularLocation>
        <location evidence="1">Membrane</location>
        <topology evidence="1">Multi-pass membrane protein</topology>
    </subcellularLocation>
</comment>
<dbReference type="InterPro" id="IPR018303">
    <property type="entry name" value="ATPase_P-typ_P_site"/>
</dbReference>
<dbReference type="PROSITE" id="PS00154">
    <property type="entry name" value="ATPASE_E1_E2"/>
    <property type="match status" value="1"/>
</dbReference>
<evidence type="ECO:0000256" key="3">
    <source>
        <dbReference type="ARBA" id="ARBA00012189"/>
    </source>
</evidence>
<feature type="binding site" evidence="15">
    <location>
        <position position="707"/>
    </location>
    <ligand>
        <name>ATP</name>
        <dbReference type="ChEBI" id="CHEBI:30616"/>
    </ligand>
</feature>
<comment type="cofactor">
    <cofactor evidence="16">
        <name>Mg(2+)</name>
        <dbReference type="ChEBI" id="CHEBI:18420"/>
    </cofactor>
</comment>
<dbReference type="Proteomes" id="UP000234254">
    <property type="component" value="Unassembled WGS sequence"/>
</dbReference>
<dbReference type="InterPro" id="IPR006539">
    <property type="entry name" value="P-type_ATPase_IV"/>
</dbReference>
<dbReference type="PRINTS" id="PR00119">
    <property type="entry name" value="CATATPASE"/>
</dbReference>
<feature type="compositionally biased region" description="Polar residues" evidence="17">
    <location>
        <begin position="51"/>
        <end position="79"/>
    </location>
</feature>
<keyword evidence="22" id="KW-1185">Reference proteome</keyword>
<evidence type="ECO:0000256" key="13">
    <source>
        <dbReference type="ARBA" id="ARBA00049128"/>
    </source>
</evidence>
<dbReference type="SUPFAM" id="SSF81665">
    <property type="entry name" value="Calcium ATPase, transmembrane domain M"/>
    <property type="match status" value="1"/>
</dbReference>
<dbReference type="PANTHER" id="PTHR24092">
    <property type="entry name" value="PROBABLE PHOSPHOLIPID-TRANSPORTING ATPASE"/>
    <property type="match status" value="1"/>
</dbReference>
<feature type="transmembrane region" description="Helical" evidence="18">
    <location>
        <begin position="1491"/>
        <end position="1510"/>
    </location>
</feature>
<dbReference type="InterPro" id="IPR001757">
    <property type="entry name" value="P_typ_ATPase"/>
</dbReference>
<keyword evidence="5 16" id="KW-0479">Metal-binding</keyword>
<dbReference type="InterPro" id="IPR023298">
    <property type="entry name" value="ATPase_P-typ_TM_dom_sf"/>
</dbReference>
<organism evidence="21 22">
    <name type="scientific">Aspergillus campestris (strain IBT 28561)</name>
    <dbReference type="NCBI Taxonomy" id="1392248"/>
    <lineage>
        <taxon>Eukaryota</taxon>
        <taxon>Fungi</taxon>
        <taxon>Dikarya</taxon>
        <taxon>Ascomycota</taxon>
        <taxon>Pezizomycotina</taxon>
        <taxon>Eurotiomycetes</taxon>
        <taxon>Eurotiomycetidae</taxon>
        <taxon>Eurotiales</taxon>
        <taxon>Aspergillaceae</taxon>
        <taxon>Aspergillus</taxon>
        <taxon>Aspergillus subgen. Circumdati</taxon>
    </lineage>
</organism>
<feature type="binding site" evidence="15">
    <location>
        <position position="906"/>
    </location>
    <ligand>
        <name>ATP</name>
        <dbReference type="ChEBI" id="CHEBI:30616"/>
    </ligand>
</feature>
<feature type="binding site" evidence="15">
    <location>
        <position position="709"/>
    </location>
    <ligand>
        <name>ATP</name>
        <dbReference type="ChEBI" id="CHEBI:30616"/>
    </ligand>
</feature>
<evidence type="ECO:0000256" key="2">
    <source>
        <dbReference type="ARBA" id="ARBA00008109"/>
    </source>
</evidence>
<dbReference type="InterPro" id="IPR008250">
    <property type="entry name" value="ATPase_P-typ_transduc_dom_A_sf"/>
</dbReference>
<evidence type="ECO:0000256" key="17">
    <source>
        <dbReference type="SAM" id="MobiDB-lite"/>
    </source>
</evidence>
<feature type="transmembrane region" description="Helical" evidence="18">
    <location>
        <begin position="1530"/>
        <end position="1554"/>
    </location>
</feature>
<dbReference type="Pfam" id="PF16212">
    <property type="entry name" value="PhoLip_ATPase_C"/>
    <property type="match status" value="1"/>
</dbReference>
<dbReference type="FunFam" id="3.40.50.1000:FF:000172">
    <property type="entry name" value="Phospholipid-transporting ATPase"/>
    <property type="match status" value="1"/>
</dbReference>
<keyword evidence="4 18" id="KW-0812">Transmembrane</keyword>
<comment type="catalytic activity">
    <reaction evidence="12">
        <text>ATP + H2O + phospholipidSide 1 = ADP + phosphate + phospholipidSide 2.</text>
        <dbReference type="EC" id="7.6.2.1"/>
    </reaction>
</comment>
<keyword evidence="6 15" id="KW-0547">Nucleotide-binding</keyword>
<dbReference type="NCBIfam" id="TIGR01494">
    <property type="entry name" value="ATPase_P-type"/>
    <property type="match status" value="1"/>
</dbReference>
<feature type="transmembrane region" description="Helical" evidence="18">
    <location>
        <begin position="640"/>
        <end position="661"/>
    </location>
</feature>
<dbReference type="GO" id="GO:0005886">
    <property type="term" value="C:plasma membrane"/>
    <property type="evidence" value="ECO:0007669"/>
    <property type="project" value="TreeGrafter"/>
</dbReference>
<evidence type="ECO:0000256" key="15">
    <source>
        <dbReference type="PIRSR" id="PIRSR606539-2"/>
    </source>
</evidence>
<dbReference type="OrthoDB" id="377733at2759"/>
<keyword evidence="9" id="KW-1278">Translocase</keyword>
<dbReference type="Gene3D" id="2.70.150.10">
    <property type="entry name" value="Calcium-transporting ATPase, cytoplasmic transduction domain A"/>
    <property type="match status" value="1"/>
</dbReference>
<feature type="transmembrane region" description="Helical" evidence="18">
    <location>
        <begin position="1462"/>
        <end position="1479"/>
    </location>
</feature>
<dbReference type="GO" id="GO:0000287">
    <property type="term" value="F:magnesium ion binding"/>
    <property type="evidence" value="ECO:0007669"/>
    <property type="project" value="InterPro"/>
</dbReference>
<dbReference type="Gene3D" id="3.40.50.1000">
    <property type="entry name" value="HAD superfamily/HAD-like"/>
    <property type="match status" value="1"/>
</dbReference>
<gene>
    <name evidence="21" type="ORF">P168DRAFT_305945</name>
</gene>
<feature type="binding site" evidence="16">
    <location>
        <position position="709"/>
    </location>
    <ligand>
        <name>Mg(2+)</name>
        <dbReference type="ChEBI" id="CHEBI:18420"/>
    </ligand>
</feature>
<dbReference type="Gene3D" id="3.40.1110.10">
    <property type="entry name" value="Calcium-transporting ATPase, cytoplasmic domain N"/>
    <property type="match status" value="1"/>
</dbReference>
<feature type="compositionally biased region" description="Pro residues" evidence="17">
    <location>
        <begin position="191"/>
        <end position="216"/>
    </location>
</feature>
<dbReference type="GeneID" id="36546497"/>
<keyword evidence="7 15" id="KW-0067">ATP-binding</keyword>
<feature type="binding site" evidence="15">
    <location>
        <position position="708"/>
    </location>
    <ligand>
        <name>ATP</name>
        <dbReference type="ChEBI" id="CHEBI:30616"/>
    </ligand>
</feature>
<dbReference type="GO" id="GO:0032456">
    <property type="term" value="P:endocytic recycling"/>
    <property type="evidence" value="ECO:0007669"/>
    <property type="project" value="TreeGrafter"/>
</dbReference>
<dbReference type="InterPro" id="IPR032631">
    <property type="entry name" value="P-type_ATPase_N"/>
</dbReference>
<feature type="domain" description="P-type ATPase C-terminal" evidence="20">
    <location>
        <begin position="1315"/>
        <end position="1568"/>
    </location>
</feature>
<feature type="compositionally biased region" description="Low complexity" evidence="17">
    <location>
        <begin position="144"/>
        <end position="165"/>
    </location>
</feature>
<feature type="domain" description="P-type ATPase N-terminal" evidence="19">
    <location>
        <begin position="318"/>
        <end position="376"/>
    </location>
</feature>
<feature type="transmembrane region" description="Helical" evidence="18">
    <location>
        <begin position="1378"/>
        <end position="1398"/>
    </location>
</feature>
<evidence type="ECO:0000259" key="20">
    <source>
        <dbReference type="Pfam" id="PF16212"/>
    </source>
</evidence>
<dbReference type="EMBL" id="MSFM01000009">
    <property type="protein sequence ID" value="PKY02684.1"/>
    <property type="molecule type" value="Genomic_DNA"/>
</dbReference>
<feature type="transmembrane region" description="Helical" evidence="18">
    <location>
        <begin position="1428"/>
        <end position="1450"/>
    </location>
</feature>
<sequence length="1808" mass="200395">MSRNDETTDNDDHPVAPSAGDPPRPSEDASVDSRPASLPRSHSLQGAPPRSSLSQARPSLSPSRALSDSGRRASQQHVRFSTDLDPPVADDSRRSSAGLRRPGSRGLTVDTHLSVSRAHSPGRSPERATSPLSPTHPGEPPSPQSQGPDAGGRSRSRNRGYSLRRTLFAKNIEQQPDTATPSADVAETEEPPSPPLPASPLPPPDIAVQPPLPAPSAPQEKSEVVVAQRSSTSDSTPKDDGSTTCYSEPKEGRHLSMTLSYDRLRKRTAAIETFKVRVHEMLETARKTILRIQDIPPSADGRHIDLEPMRAEDRLDERTGKPYIGNAIRSSRYSLWSFFPRQLFAQFTKLANFYFLVVAILQMIPGLSTTGTFTTLVPLLIFVGISMGKEGFDDWRRYRLDREENNRIAWVLRPGAGSTMPPQSAAASARDSVSVASDAQDWTPVKWKDIKVGDVVKLMRDQPVPADLVLLHAEEANGIAYIETMALDGETNLKNKQPCQVVAKACDSVEGICGNAIHFAVEDPNLDLYKFDGNVVVAAGEKAPLTNNEILYRGSILRNTPEATGMVIYTGEECKIRMNANKNPRIKSPALQAQVNRVVVLIVFLVLALAAACTIAYRYWSHDVESRAWYLADSTVSYGPIFTSFLIMFNTMIPISLYVSMEIVKVAQMLMLNADIDMYDPETDTPIEARTSTINEELGQVSYVFSDKTGTLTNNSMRFRKMSVAGTAWLHDADLQEEAARSDDRERLVHKKRGAKARQSMARQSNVSEAMRPSFARAGSASRPSGVAIANTAGPRPDPGATNRTADMLAYIQRKPYTVFARKARMFLLAVALCHTCIPEADESGAINFQAASPDELALVMAAQELGYLVCDRQANTVTLRTYPDGGAGSAPAREEVYEVLDVIEFSSARKRMSVVVRMPDQRICLFCKGADSLLMQRLKRAALAQEKATEIERRASKRKAVEANHVMRRNSEYQSQRQSGVRNSYSRPSMTQRRSSVSGQRVSALRDSIDVWLRDRETEGGLTTKGRDPAYYSPRPSAQLGRQSTALSDAGSCVVEEEEDEELVEEALVVDESAVFERCFQHLNDFATEGLRTLLYGHRFLDEATYNSWKAAYREACTSLVDRQDKIEQVGDELEQQLELTGATAIEDKLQKGVPEAIDKLRRANIKLWMLTGDKRETAINVGHSCRLVKEYSTLVVLDELAGEVEASIVRLTAEIRHGGVAHSVVVVDGQTLSTIDADETLREQFFQLAILVDSVICCRASPKQKASLVQSIRLQVKDSITLAIGDGANDIAMIQEAHVGIGIAGKEGLQASRISDYSIGQFRFLLKLLLVHGRWNYMRACKYTLGTFWKEMLFYLTQALYQRWNGYTGTSLYENWSLSMFNTLFTSLAVIFLGIFTKDLAASTLLAVPELYTKGQQHGGFNIRLYLGWTFMATCEAMIIFFTMFGLFENVLATYTGSDLFAAGLLTYTACVIVINTKLQVLEVHNKTWLSVVVFIISVGGWFVWNMILARQYDIKTGDGIYRVPGHFLFIVGHDLAFWTVLLLAVAAVLLFEITVSAIRANLFPTDVDVFQEYEQDLAIRRRFEEAAALELQQGWDHGSKKASFELDREEEMIAREKQVQELLARPRVMEKADGTTTTTTTATAVGPDAQGGASRMSIDRASMRRRSVDVHELFNIIWKDRLGQYPLRVRRGYTMLVARNTRYLPSSMSKENEADFLCCSVRNQDPTGLHGGGPVTVRVFNAGWWMDGWDGLLGDNYFGRKHPVGTVQVTLGLVLGWIWMVDVDVTIQKGGSAGLAPRRVPGDYS</sequence>
<feature type="compositionally biased region" description="Low complexity" evidence="17">
    <location>
        <begin position="993"/>
        <end position="1003"/>
    </location>
</feature>
<feature type="binding site" evidence="15">
    <location>
        <position position="856"/>
    </location>
    <ligand>
        <name>ATP</name>
        <dbReference type="ChEBI" id="CHEBI:30616"/>
    </ligand>
</feature>
<reference evidence="21" key="1">
    <citation type="submission" date="2016-12" db="EMBL/GenBank/DDBJ databases">
        <title>The genomes of Aspergillus section Nigri reveals drivers in fungal speciation.</title>
        <authorList>
            <consortium name="DOE Joint Genome Institute"/>
            <person name="Vesth T.C."/>
            <person name="Nybo J."/>
            <person name="Theobald S."/>
            <person name="Brandl J."/>
            <person name="Frisvad J.C."/>
            <person name="Nielsen K.F."/>
            <person name="Lyhne E.K."/>
            <person name="Kogle M.E."/>
            <person name="Kuo A."/>
            <person name="Riley R."/>
            <person name="Clum A."/>
            <person name="Nolan M."/>
            <person name="Lipzen A."/>
            <person name="Salamov A."/>
            <person name="Henrissat B."/>
            <person name="Wiebenga A."/>
            <person name="De vries R.P."/>
            <person name="Grigoriev I.V."/>
            <person name="Mortensen U.H."/>
            <person name="Andersen M.R."/>
            <person name="Baker S.E."/>
        </authorList>
    </citation>
    <scope>NUCLEOTIDE SEQUENCE</scope>
    <source>
        <strain evidence="21">IBT 28561</strain>
    </source>
</reference>
<dbReference type="InterPro" id="IPR032630">
    <property type="entry name" value="P_typ_ATPase_c"/>
</dbReference>
<feature type="compositionally biased region" description="Low complexity" evidence="17">
    <location>
        <begin position="1638"/>
        <end position="1647"/>
    </location>
</feature>
<dbReference type="Pfam" id="PF13246">
    <property type="entry name" value="Cation_ATPase"/>
    <property type="match status" value="1"/>
</dbReference>
<dbReference type="RefSeq" id="XP_024691278.1">
    <property type="nucleotide sequence ID" value="XM_024838973.1"/>
</dbReference>
<evidence type="ECO:0000256" key="1">
    <source>
        <dbReference type="ARBA" id="ARBA00004141"/>
    </source>
</evidence>
<dbReference type="GO" id="GO:0005802">
    <property type="term" value="C:trans-Golgi network"/>
    <property type="evidence" value="ECO:0007669"/>
    <property type="project" value="TreeGrafter"/>
</dbReference>
<feature type="region of interest" description="Disordered" evidence="17">
    <location>
        <begin position="740"/>
        <end position="770"/>
    </location>
</feature>
<feature type="transmembrane region" description="Helical" evidence="18">
    <location>
        <begin position="350"/>
        <end position="367"/>
    </location>
</feature>
<dbReference type="SUPFAM" id="SSF56784">
    <property type="entry name" value="HAD-like"/>
    <property type="match status" value="1"/>
</dbReference>
<feature type="active site" description="4-aspartylphosphate intermediate" evidence="14">
    <location>
        <position position="707"/>
    </location>
</feature>
<feature type="compositionally biased region" description="Polar residues" evidence="17">
    <location>
        <begin position="973"/>
        <end position="992"/>
    </location>
</feature>
<keyword evidence="8 16" id="KW-0460">Magnesium</keyword>
<accession>A0A2I1CYJ5</accession>
<feature type="region of interest" description="Disordered" evidence="17">
    <location>
        <begin position="958"/>
        <end position="1003"/>
    </location>
</feature>
<dbReference type="GO" id="GO:0140326">
    <property type="term" value="F:ATPase-coupled intramembrane lipid transporter activity"/>
    <property type="evidence" value="ECO:0007669"/>
    <property type="project" value="UniProtKB-EC"/>
</dbReference>
<evidence type="ECO:0000313" key="22">
    <source>
        <dbReference type="Proteomes" id="UP000234254"/>
    </source>
</evidence>
<evidence type="ECO:0000256" key="9">
    <source>
        <dbReference type="ARBA" id="ARBA00022967"/>
    </source>
</evidence>
<name>A0A2I1CYJ5_ASPC2</name>
<evidence type="ECO:0000256" key="11">
    <source>
        <dbReference type="ARBA" id="ARBA00023136"/>
    </source>
</evidence>
<dbReference type="EC" id="7.6.2.1" evidence="3"/>
<dbReference type="NCBIfam" id="TIGR01652">
    <property type="entry name" value="ATPase-Plipid"/>
    <property type="match status" value="2"/>
</dbReference>
<feature type="binding site" evidence="15">
    <location>
        <position position="1725"/>
    </location>
    <ligand>
        <name>ATP</name>
        <dbReference type="ChEBI" id="CHEBI:30616"/>
    </ligand>
</feature>
<feature type="region of interest" description="Disordered" evidence="17">
    <location>
        <begin position="1"/>
        <end position="251"/>
    </location>
</feature>
<feature type="compositionally biased region" description="Basic and acidic residues" evidence="17">
    <location>
        <begin position="1"/>
        <end position="14"/>
    </location>
</feature>
<keyword evidence="11 18" id="KW-0472">Membrane</keyword>
<evidence type="ECO:0000256" key="4">
    <source>
        <dbReference type="ARBA" id="ARBA00022692"/>
    </source>
</evidence>
<dbReference type="InterPro" id="IPR036412">
    <property type="entry name" value="HAD-like_sf"/>
</dbReference>
<feature type="binding site" evidence="16">
    <location>
        <position position="707"/>
    </location>
    <ligand>
        <name>Mg(2+)</name>
        <dbReference type="ChEBI" id="CHEBI:18420"/>
    </ligand>
</feature>
<dbReference type="FunFam" id="3.40.1110.10:FF:000090">
    <property type="entry name" value="Phospholipid-transporting ATPase"/>
    <property type="match status" value="1"/>
</dbReference>
<evidence type="ECO:0000256" key="10">
    <source>
        <dbReference type="ARBA" id="ARBA00022989"/>
    </source>
</evidence>
<evidence type="ECO:0000256" key="12">
    <source>
        <dbReference type="ARBA" id="ARBA00034036"/>
    </source>
</evidence>
<dbReference type="GO" id="GO:0045332">
    <property type="term" value="P:phospholipid translocation"/>
    <property type="evidence" value="ECO:0007669"/>
    <property type="project" value="TreeGrafter"/>
</dbReference>
<dbReference type="InterPro" id="IPR023299">
    <property type="entry name" value="ATPase_P-typ_cyto_dom_N"/>
</dbReference>
<evidence type="ECO:0000259" key="19">
    <source>
        <dbReference type="Pfam" id="PF16209"/>
    </source>
</evidence>
<evidence type="ECO:0000256" key="16">
    <source>
        <dbReference type="PIRSR" id="PIRSR606539-3"/>
    </source>
</evidence>
<keyword evidence="10 18" id="KW-1133">Transmembrane helix</keyword>
<dbReference type="SUPFAM" id="SSF81653">
    <property type="entry name" value="Calcium ATPase, transduction domain A"/>
    <property type="match status" value="1"/>
</dbReference>
<evidence type="ECO:0000256" key="14">
    <source>
        <dbReference type="PIRSR" id="PIRSR606539-1"/>
    </source>
</evidence>
<dbReference type="InterPro" id="IPR023214">
    <property type="entry name" value="HAD_sf"/>
</dbReference>
<dbReference type="Pfam" id="PF16209">
    <property type="entry name" value="PhoLip_ATPase_N"/>
    <property type="match status" value="1"/>
</dbReference>
<dbReference type="VEuPathDB" id="FungiDB:P168DRAFT_305945"/>
<dbReference type="GO" id="GO:0006892">
    <property type="term" value="P:post-Golgi vesicle-mediated transport"/>
    <property type="evidence" value="ECO:0007669"/>
    <property type="project" value="TreeGrafter"/>
</dbReference>
<feature type="region of interest" description="Disordered" evidence="17">
    <location>
        <begin position="1635"/>
        <end position="1659"/>
    </location>
</feature>
<evidence type="ECO:0000256" key="6">
    <source>
        <dbReference type="ARBA" id="ARBA00022741"/>
    </source>
</evidence>
<evidence type="ECO:0000256" key="18">
    <source>
        <dbReference type="SAM" id="Phobius"/>
    </source>
</evidence>
<dbReference type="PANTHER" id="PTHR24092:SF174">
    <property type="entry name" value="PHOSPHOLIPID-TRANSPORTING ATPASE DNF3-RELATED"/>
    <property type="match status" value="1"/>
</dbReference>
<feature type="region of interest" description="Disordered" evidence="17">
    <location>
        <begin position="1021"/>
        <end position="1045"/>
    </location>
</feature>
<proteinExistence type="inferred from homology"/>
<comment type="catalytic activity">
    <reaction evidence="13">
        <text>a 1,2-diacyl-sn-glycero-3-phosphoethanolamine(out) + ATP + H2O = a 1,2-diacyl-sn-glycero-3-phosphoethanolamine(in) + ADP + phosphate + H(+)</text>
        <dbReference type="Rhea" id="RHEA:66132"/>
        <dbReference type="ChEBI" id="CHEBI:15377"/>
        <dbReference type="ChEBI" id="CHEBI:15378"/>
        <dbReference type="ChEBI" id="CHEBI:30616"/>
        <dbReference type="ChEBI" id="CHEBI:43474"/>
        <dbReference type="ChEBI" id="CHEBI:64612"/>
        <dbReference type="ChEBI" id="CHEBI:456216"/>
    </reaction>
    <physiologicalReaction direction="left-to-right" evidence="13">
        <dbReference type="Rhea" id="RHEA:66133"/>
    </physiologicalReaction>
</comment>
<feature type="transmembrane region" description="Helical" evidence="18">
    <location>
        <begin position="598"/>
        <end position="620"/>
    </location>
</feature>
<evidence type="ECO:0000256" key="5">
    <source>
        <dbReference type="ARBA" id="ARBA00022723"/>
    </source>
</evidence>
<comment type="caution">
    <text evidence="21">The sequence shown here is derived from an EMBL/GenBank/DDBJ whole genome shotgun (WGS) entry which is preliminary data.</text>
</comment>
<protein>
    <recommendedName>
        <fullName evidence="3">P-type phospholipid transporter</fullName>
        <ecNumber evidence="3">7.6.2.1</ecNumber>
    </recommendedName>
</protein>
<dbReference type="Pfam" id="PF00702">
    <property type="entry name" value="Hydrolase"/>
    <property type="match status" value="1"/>
</dbReference>